<gene>
    <name evidence="2" type="ORF">F6X51_08145</name>
</gene>
<evidence type="ECO:0000313" key="2">
    <source>
        <dbReference type="EMBL" id="KAB1074485.1"/>
    </source>
</evidence>
<reference evidence="2 3" key="1">
    <citation type="submission" date="2019-09" db="EMBL/GenBank/DDBJ databases">
        <title>YIM 132548 draft genome.</title>
        <authorList>
            <person name="Jiang L."/>
        </authorList>
    </citation>
    <scope>NUCLEOTIDE SEQUENCE [LARGE SCALE GENOMIC DNA]</scope>
    <source>
        <strain evidence="2 3">YIM 132548</strain>
    </source>
</reference>
<protein>
    <recommendedName>
        <fullName evidence="4">Phosphate starvation-inducible protein PsiF</fullName>
    </recommendedName>
</protein>
<sequence length="88" mass="9421">MSRRLAPALLGLILAGLGGVPGASAQGEPPIQSPQDAACRNEARARVFSAPDPQGIGLRAVGRQIYTACMQRAQHRARKPARRPRRAR</sequence>
<feature type="chain" id="PRO_5026779623" description="Phosphate starvation-inducible protein PsiF" evidence="1">
    <location>
        <begin position="26"/>
        <end position="88"/>
    </location>
</feature>
<accession>A0A6N6MRY1</accession>
<feature type="signal peptide" evidence="1">
    <location>
        <begin position="1"/>
        <end position="25"/>
    </location>
</feature>
<evidence type="ECO:0000313" key="3">
    <source>
        <dbReference type="Proteomes" id="UP000441523"/>
    </source>
</evidence>
<proteinExistence type="predicted"/>
<keyword evidence="1" id="KW-0732">Signal</keyword>
<comment type="caution">
    <text evidence="2">The sequence shown here is derived from an EMBL/GenBank/DDBJ whole genome shotgun (WGS) entry which is preliminary data.</text>
</comment>
<name>A0A6N6MRY1_9HYPH</name>
<organism evidence="2 3">
    <name type="scientific">Methylobacterium planeticum</name>
    <dbReference type="NCBI Taxonomy" id="2615211"/>
    <lineage>
        <taxon>Bacteria</taxon>
        <taxon>Pseudomonadati</taxon>
        <taxon>Pseudomonadota</taxon>
        <taxon>Alphaproteobacteria</taxon>
        <taxon>Hyphomicrobiales</taxon>
        <taxon>Methylobacteriaceae</taxon>
        <taxon>Methylobacterium</taxon>
    </lineage>
</organism>
<dbReference type="EMBL" id="VZZJ01000005">
    <property type="protein sequence ID" value="KAB1074485.1"/>
    <property type="molecule type" value="Genomic_DNA"/>
</dbReference>
<dbReference type="AlphaFoldDB" id="A0A6N6MRY1"/>
<evidence type="ECO:0008006" key="4">
    <source>
        <dbReference type="Google" id="ProtNLM"/>
    </source>
</evidence>
<dbReference type="Proteomes" id="UP000441523">
    <property type="component" value="Unassembled WGS sequence"/>
</dbReference>
<keyword evidence="3" id="KW-1185">Reference proteome</keyword>
<evidence type="ECO:0000256" key="1">
    <source>
        <dbReference type="SAM" id="SignalP"/>
    </source>
</evidence>